<reference evidence="1" key="1">
    <citation type="submission" date="2016-06" db="EMBL/GenBank/DDBJ databases">
        <title>Pandoraea oxalativorans DSM 23570 Genome Sequencing.</title>
        <authorList>
            <person name="Ee R."/>
            <person name="Lim Y.-L."/>
            <person name="Yong D."/>
            <person name="Yin W.-F."/>
            <person name="Chan K.-G."/>
        </authorList>
    </citation>
    <scope>NUCLEOTIDE SEQUENCE</scope>
    <source>
        <strain evidence="1">DSM 23570</strain>
        <plasmid evidence="1">pPO70-1</plasmid>
    </source>
</reference>
<dbReference type="AlphaFoldDB" id="A0A0G3IDL0"/>
<geneLocation type="plasmid" evidence="1 2">
    <name>pPO70-1</name>
</geneLocation>
<sequence length="77" mass="8063">MALGLNAATRRRPIAALDQALLQHLGVTKTGGAGDGGTPLALASQTFRSLRSRLGAEIRFALPVSVADALRERLQPT</sequence>
<evidence type="ECO:0000313" key="2">
    <source>
        <dbReference type="Proteomes" id="UP000035050"/>
    </source>
</evidence>
<dbReference type="Proteomes" id="UP000035050">
    <property type="component" value="Plasmid pPO70-1"/>
</dbReference>
<evidence type="ECO:0000313" key="1">
    <source>
        <dbReference type="EMBL" id="AKK24708.1"/>
    </source>
</evidence>
<accession>A0A0G3IDL0</accession>
<keyword evidence="1" id="KW-0614">Plasmid</keyword>
<protein>
    <submittedName>
        <fullName evidence="1">Uncharacterized protein</fullName>
    </submittedName>
</protein>
<proteinExistence type="predicted"/>
<dbReference type="PATRIC" id="fig|573737.6.peg.5548"/>
<dbReference type="EMBL" id="CP011518">
    <property type="protein sequence ID" value="AKK24708.1"/>
    <property type="molecule type" value="Genomic_DNA"/>
</dbReference>
<organism evidence="1 2">
    <name type="scientific">Pandoraea oxalativorans</name>
    <dbReference type="NCBI Taxonomy" id="573737"/>
    <lineage>
        <taxon>Bacteria</taxon>
        <taxon>Pseudomonadati</taxon>
        <taxon>Pseudomonadota</taxon>
        <taxon>Betaproteobacteria</taxon>
        <taxon>Burkholderiales</taxon>
        <taxon>Burkholderiaceae</taxon>
        <taxon>Pandoraea</taxon>
    </lineage>
</organism>
<name>A0A0G3IDL0_9BURK</name>
<dbReference type="KEGG" id="pox:MB84_28220"/>
<gene>
    <name evidence="1" type="ORF">MB84_28220</name>
</gene>
<keyword evidence="2" id="KW-1185">Reference proteome</keyword>